<accession>A0A3P4API2</accession>
<dbReference type="Pfam" id="PF01547">
    <property type="entry name" value="SBP_bac_1"/>
    <property type="match status" value="1"/>
</dbReference>
<evidence type="ECO:0000256" key="4">
    <source>
        <dbReference type="ARBA" id="ARBA00023139"/>
    </source>
</evidence>
<dbReference type="EMBL" id="LR027517">
    <property type="protein sequence ID" value="VCU53022.1"/>
    <property type="molecule type" value="Genomic_DNA"/>
</dbReference>
<dbReference type="Gene3D" id="3.40.190.10">
    <property type="entry name" value="Periplasmic binding protein-like II"/>
    <property type="match status" value="1"/>
</dbReference>
<dbReference type="Proteomes" id="UP000279841">
    <property type="component" value="Chromosome"/>
</dbReference>
<protein>
    <recommendedName>
        <fullName evidence="8">ABC transporter substrate-binding protein</fullName>
    </recommendedName>
</protein>
<keyword evidence="1" id="KW-1003">Cell membrane</keyword>
<evidence type="ECO:0000313" key="6">
    <source>
        <dbReference type="EMBL" id="VCU53022.1"/>
    </source>
</evidence>
<evidence type="ECO:0000256" key="1">
    <source>
        <dbReference type="ARBA" id="ARBA00022475"/>
    </source>
</evidence>
<evidence type="ECO:0000256" key="2">
    <source>
        <dbReference type="ARBA" id="ARBA00022729"/>
    </source>
</evidence>
<evidence type="ECO:0000256" key="5">
    <source>
        <dbReference type="ARBA" id="ARBA00023288"/>
    </source>
</evidence>
<gene>
    <name evidence="6" type="ORF">TTHN1_00781</name>
</gene>
<proteinExistence type="predicted"/>
<reference evidence="6 7" key="1">
    <citation type="submission" date="2018-10" db="EMBL/GenBank/DDBJ databases">
        <authorList>
            <person name="Peiro R."/>
            <person name="Begona"/>
            <person name="Cbmso G."/>
            <person name="Lopez M."/>
            <person name="Gonzalez S."/>
            <person name="Sacristan E."/>
            <person name="Castillo E."/>
        </authorList>
    </citation>
    <scope>NUCLEOTIDE SEQUENCE [LARGE SCALE GENOMIC DNA]</scope>
    <source>
        <strain evidence="6">TTHNAR1</strain>
    </source>
</reference>
<sequence>MLFRNERRWNVRKAGLLAFLLASSLGLAQGVVFLSTQLRPIEEAQKMRQVILKGFSGQVQFVPEDYPVWLNRVLAEAQTGRGTVGVLGGLHGDFPPLVSRGLLEPLDGLYARLQDRGFPQAFVELGRMGTPNQQYLPWMQATYVMVARKEALKYLPPGADLNALTYEDLKNWAKAIQEATGQRRLGFPAGPGGLIHRFLQGYLYPSYTGSQVRRFKSPEAEAMWRDFRELWRYVNPRSTAYEFMQEPLLSGEVWIAWDHTARLKDALVQRPQDFVAFPAPAGPKGRGFMPVVAGLAIPKTAPDKRAAEALVDYLTRPEVQLLTLKEVGFFPVVRVRYGEDLPEGIRLLAEAVSAQSSAKDALPSLLPVGLGDKGGEFNKVYRDAFTRIVLRGEEIRRALDLEAQNLARILRETGAPCWPPDAPSTGACPVE</sequence>
<dbReference type="InterPro" id="IPR006059">
    <property type="entry name" value="SBP"/>
</dbReference>
<dbReference type="SUPFAM" id="SSF53850">
    <property type="entry name" value="Periplasmic binding protein-like II"/>
    <property type="match status" value="1"/>
</dbReference>
<organism evidence="6 7">
    <name type="scientific">Thermus thermophilus</name>
    <dbReference type="NCBI Taxonomy" id="274"/>
    <lineage>
        <taxon>Bacteria</taxon>
        <taxon>Thermotogati</taxon>
        <taxon>Deinococcota</taxon>
        <taxon>Deinococci</taxon>
        <taxon>Thermales</taxon>
        <taxon>Thermaceae</taxon>
        <taxon>Thermus</taxon>
    </lineage>
</organism>
<evidence type="ECO:0000256" key="3">
    <source>
        <dbReference type="ARBA" id="ARBA00023136"/>
    </source>
</evidence>
<keyword evidence="4" id="KW-0564">Palmitate</keyword>
<keyword evidence="5" id="KW-0449">Lipoprotein</keyword>
<keyword evidence="2" id="KW-0732">Signal</keyword>
<evidence type="ECO:0000313" key="7">
    <source>
        <dbReference type="Proteomes" id="UP000279841"/>
    </source>
</evidence>
<dbReference type="RefSeq" id="WP_124104535.1">
    <property type="nucleotide sequence ID" value="NZ_LR027517.1"/>
</dbReference>
<dbReference type="InterPro" id="IPR050490">
    <property type="entry name" value="Bact_solute-bd_prot1"/>
</dbReference>
<evidence type="ECO:0008006" key="8">
    <source>
        <dbReference type="Google" id="ProtNLM"/>
    </source>
</evidence>
<name>A0A3P4API2_THETH</name>
<dbReference type="AlphaFoldDB" id="A0A3P4API2"/>
<keyword evidence="3" id="KW-0472">Membrane</keyword>
<dbReference type="PANTHER" id="PTHR43649:SF33">
    <property type="entry name" value="POLYGALACTURONAN_RHAMNOGALACTURONAN-BINDING PROTEIN YTCQ"/>
    <property type="match status" value="1"/>
</dbReference>
<dbReference type="PANTHER" id="PTHR43649">
    <property type="entry name" value="ARABINOSE-BINDING PROTEIN-RELATED"/>
    <property type="match status" value="1"/>
</dbReference>